<name>A0A8D8BTD0_CULPI</name>
<protein>
    <submittedName>
        <fullName evidence="1">(northern house mosquito) hypothetical protein</fullName>
    </submittedName>
</protein>
<proteinExistence type="predicted"/>
<dbReference type="AlphaFoldDB" id="A0A8D8BTD0"/>
<sequence length="110" mass="12162">MACYAVRCPVTSPLSTHSCGWQVCVAEVQRPFRSLFPGRASQGAVATTSGEALDMLPAVRASREIRMTKSNLNRKRGRTIEDFCSNSISNVATLLFFLGCSFHPKEFIQF</sequence>
<accession>A0A8D8BTD0</accession>
<evidence type="ECO:0000313" key="1">
    <source>
        <dbReference type="EMBL" id="CAG6481449.1"/>
    </source>
</evidence>
<reference evidence="1" key="1">
    <citation type="submission" date="2021-05" db="EMBL/GenBank/DDBJ databases">
        <authorList>
            <person name="Alioto T."/>
            <person name="Alioto T."/>
            <person name="Gomez Garrido J."/>
        </authorList>
    </citation>
    <scope>NUCLEOTIDE SEQUENCE</scope>
</reference>
<dbReference type="EMBL" id="HBUE01090820">
    <property type="protein sequence ID" value="CAG6481449.1"/>
    <property type="molecule type" value="Transcribed_RNA"/>
</dbReference>
<organism evidence="1">
    <name type="scientific">Culex pipiens</name>
    <name type="common">House mosquito</name>
    <dbReference type="NCBI Taxonomy" id="7175"/>
    <lineage>
        <taxon>Eukaryota</taxon>
        <taxon>Metazoa</taxon>
        <taxon>Ecdysozoa</taxon>
        <taxon>Arthropoda</taxon>
        <taxon>Hexapoda</taxon>
        <taxon>Insecta</taxon>
        <taxon>Pterygota</taxon>
        <taxon>Neoptera</taxon>
        <taxon>Endopterygota</taxon>
        <taxon>Diptera</taxon>
        <taxon>Nematocera</taxon>
        <taxon>Culicoidea</taxon>
        <taxon>Culicidae</taxon>
        <taxon>Culicinae</taxon>
        <taxon>Culicini</taxon>
        <taxon>Culex</taxon>
        <taxon>Culex</taxon>
    </lineage>
</organism>